<dbReference type="Proteomes" id="UP000887565">
    <property type="component" value="Unplaced"/>
</dbReference>
<evidence type="ECO:0000313" key="2">
    <source>
        <dbReference type="WBParaSite" id="nRc.2.0.1.t21795-RA"/>
    </source>
</evidence>
<proteinExistence type="predicted"/>
<dbReference type="WBParaSite" id="nRc.2.0.1.t21795-RA">
    <property type="protein sequence ID" value="nRc.2.0.1.t21795-RA"/>
    <property type="gene ID" value="nRc.2.0.1.g21795"/>
</dbReference>
<reference evidence="2" key="1">
    <citation type="submission" date="2022-11" db="UniProtKB">
        <authorList>
            <consortium name="WormBaseParasite"/>
        </authorList>
    </citation>
    <scope>IDENTIFICATION</scope>
</reference>
<sequence>MASNASRRMATKGVIMAMLACNWTSDKLQKNIIGKGVMPMALRRNIISPRIPYCEGSRFKALGNSKGNKKHKQLLGFCFLWICVAPQWYPNRDAAFAASMGIRNLQIYTKMYSFSSLGDFNLLRHLMMQVPCPGSLQPIPHTQGQLCEEC</sequence>
<organism evidence="1 2">
    <name type="scientific">Romanomermis culicivorax</name>
    <name type="common">Nematode worm</name>
    <dbReference type="NCBI Taxonomy" id="13658"/>
    <lineage>
        <taxon>Eukaryota</taxon>
        <taxon>Metazoa</taxon>
        <taxon>Ecdysozoa</taxon>
        <taxon>Nematoda</taxon>
        <taxon>Enoplea</taxon>
        <taxon>Dorylaimia</taxon>
        <taxon>Mermithida</taxon>
        <taxon>Mermithoidea</taxon>
        <taxon>Mermithidae</taxon>
        <taxon>Romanomermis</taxon>
    </lineage>
</organism>
<name>A0A915J6M7_ROMCU</name>
<keyword evidence="1" id="KW-1185">Reference proteome</keyword>
<dbReference type="AlphaFoldDB" id="A0A915J6M7"/>
<protein>
    <submittedName>
        <fullName evidence="2">Uncharacterized protein</fullName>
    </submittedName>
</protein>
<accession>A0A915J6M7</accession>
<evidence type="ECO:0000313" key="1">
    <source>
        <dbReference type="Proteomes" id="UP000887565"/>
    </source>
</evidence>